<dbReference type="Pfam" id="PF02662">
    <property type="entry name" value="FlpD"/>
    <property type="match status" value="1"/>
</dbReference>
<dbReference type="EMBL" id="BARS01049079">
    <property type="protein sequence ID" value="GAG29444.1"/>
    <property type="molecule type" value="Genomic_DNA"/>
</dbReference>
<dbReference type="GO" id="GO:0016491">
    <property type="term" value="F:oxidoreductase activity"/>
    <property type="evidence" value="ECO:0007669"/>
    <property type="project" value="UniProtKB-KW"/>
</dbReference>
<organism evidence="6">
    <name type="scientific">marine sediment metagenome</name>
    <dbReference type="NCBI Taxonomy" id="412755"/>
    <lineage>
        <taxon>unclassified sequences</taxon>
        <taxon>metagenomes</taxon>
        <taxon>ecological metagenomes</taxon>
    </lineage>
</organism>
<evidence type="ECO:0000256" key="3">
    <source>
        <dbReference type="ARBA" id="ARBA00023004"/>
    </source>
</evidence>
<reference evidence="6" key="1">
    <citation type="journal article" date="2014" name="Front. Microbiol.">
        <title>High frequency of phylogenetically diverse reductive dehalogenase-homologous genes in deep subseafloor sedimentary metagenomes.</title>
        <authorList>
            <person name="Kawai M."/>
            <person name="Futagami T."/>
            <person name="Toyoda A."/>
            <person name="Takaki Y."/>
            <person name="Nishi S."/>
            <person name="Hori S."/>
            <person name="Arai W."/>
            <person name="Tsubouchi T."/>
            <person name="Morono Y."/>
            <person name="Uchiyama I."/>
            <person name="Ito T."/>
            <person name="Fujiyama A."/>
            <person name="Inagaki F."/>
            <person name="Takami H."/>
        </authorList>
    </citation>
    <scope>NUCLEOTIDE SEQUENCE</scope>
    <source>
        <strain evidence="6">Expedition CK06-06</strain>
    </source>
</reference>
<comment type="caution">
    <text evidence="6">The sequence shown here is derived from an EMBL/GenBank/DDBJ whole genome shotgun (WGS) entry which is preliminary data.</text>
</comment>
<keyword evidence="1" id="KW-0479">Metal-binding</keyword>
<dbReference type="InterPro" id="IPR003813">
    <property type="entry name" value="MvhD/FlpD"/>
</dbReference>
<gene>
    <name evidence="6" type="ORF">S01H1_73453</name>
</gene>
<evidence type="ECO:0000256" key="2">
    <source>
        <dbReference type="ARBA" id="ARBA00023002"/>
    </source>
</evidence>
<evidence type="ECO:0000313" key="6">
    <source>
        <dbReference type="EMBL" id="GAG29444.1"/>
    </source>
</evidence>
<dbReference type="GO" id="GO:0051536">
    <property type="term" value="F:iron-sulfur cluster binding"/>
    <property type="evidence" value="ECO:0007669"/>
    <property type="project" value="UniProtKB-KW"/>
</dbReference>
<evidence type="ECO:0000259" key="5">
    <source>
        <dbReference type="Pfam" id="PF02662"/>
    </source>
</evidence>
<keyword evidence="4" id="KW-0411">Iron-sulfur</keyword>
<keyword evidence="3" id="KW-0408">Iron</keyword>
<accession>X0WEP8</accession>
<protein>
    <recommendedName>
        <fullName evidence="5">F420-non-reducing hydrogenase iron-sulfur subunit D domain-containing protein</fullName>
    </recommendedName>
</protein>
<dbReference type="AlphaFoldDB" id="X0WEP8"/>
<name>X0WEP8_9ZZZZ</name>
<sequence>MVDYEPRVVAMLCNYCAYSAADLAGVGRIQYPPNVRVVFYLCTGKVEIIHILKTFEAGADAIFVGG</sequence>
<evidence type="ECO:0000256" key="1">
    <source>
        <dbReference type="ARBA" id="ARBA00022723"/>
    </source>
</evidence>
<feature type="domain" description="F420-non-reducing hydrogenase iron-sulfur subunit D" evidence="5">
    <location>
        <begin position="8"/>
        <end position="66"/>
    </location>
</feature>
<proteinExistence type="predicted"/>
<keyword evidence="2" id="KW-0560">Oxidoreductase</keyword>
<evidence type="ECO:0000256" key="4">
    <source>
        <dbReference type="ARBA" id="ARBA00023014"/>
    </source>
</evidence>
<dbReference type="GO" id="GO:0046872">
    <property type="term" value="F:metal ion binding"/>
    <property type="evidence" value="ECO:0007669"/>
    <property type="project" value="UniProtKB-KW"/>
</dbReference>